<evidence type="ECO:0000313" key="3">
    <source>
        <dbReference type="Proteomes" id="UP000286100"/>
    </source>
</evidence>
<feature type="transmembrane region" description="Helical" evidence="1">
    <location>
        <begin position="205"/>
        <end position="233"/>
    </location>
</feature>
<accession>A0A418VZI8</accession>
<keyword evidence="3" id="KW-1185">Reference proteome</keyword>
<feature type="transmembrane region" description="Helical" evidence="1">
    <location>
        <begin position="381"/>
        <end position="400"/>
    </location>
</feature>
<feature type="transmembrane region" description="Helical" evidence="1">
    <location>
        <begin position="39"/>
        <end position="60"/>
    </location>
</feature>
<comment type="caution">
    <text evidence="2">The sequence shown here is derived from an EMBL/GenBank/DDBJ whole genome shotgun (WGS) entry which is preliminary data.</text>
</comment>
<name>A0A418VZI8_9SPHN</name>
<feature type="transmembrane region" description="Helical" evidence="1">
    <location>
        <begin position="351"/>
        <end position="374"/>
    </location>
</feature>
<feature type="transmembrane region" description="Helical" evidence="1">
    <location>
        <begin position="406"/>
        <end position="427"/>
    </location>
</feature>
<proteinExistence type="predicted"/>
<dbReference type="RefSeq" id="WP_119765792.1">
    <property type="nucleotide sequence ID" value="NZ_QYUM01000005.1"/>
</dbReference>
<dbReference type="Proteomes" id="UP000286100">
    <property type="component" value="Unassembled WGS sequence"/>
</dbReference>
<sequence>MEKIFHKKRQNPVEIFAVFIGASVFSTFVAIGYMSAANAILTAFSYAVLIQFLFVIRVVFSTGWLFVIAYIFHAIFIGVAGLSVGMGWTDVPAYLPYGELAGPALIAQYALGMCAIRSREIAPQYEISRSALLPAVAICSVAALVKYYYYYEAVGSLGGYLSIYTEGDTIRDASPAIVRLLAAAAPLVGLLAITQKGVPYWARGLGLFAIALEVIIGIRSRPVFLIACAFVLIQHSMKLGVRQRIMVMVGVPLAAAFVAFIGYARESWDVSAIDYLIVTSSSLFSSFDAAVLGSDQTSGRMLVFTQLKPLIVPSDLNSIDTVSKLISSVYISRAYDLGFGLSSSALLESRLIFGPVLISLAYPLLAVAICALAQRLVESKVPLAFLVGVCVMPFAFYIWRAELWQLVVPLIKSSPVVIFIYVLDAFAKRFAPKGKGANERRPKNANIIVEGRR</sequence>
<feature type="transmembrane region" description="Helical" evidence="1">
    <location>
        <begin position="67"/>
        <end position="88"/>
    </location>
</feature>
<dbReference type="EMBL" id="QYUM01000005">
    <property type="protein sequence ID" value="RJF83128.1"/>
    <property type="molecule type" value="Genomic_DNA"/>
</dbReference>
<keyword evidence="1" id="KW-1133">Transmembrane helix</keyword>
<keyword evidence="1" id="KW-0812">Transmembrane</keyword>
<keyword evidence="1" id="KW-0472">Membrane</keyword>
<feature type="transmembrane region" description="Helical" evidence="1">
    <location>
        <begin position="245"/>
        <end position="263"/>
    </location>
</feature>
<gene>
    <name evidence="2" type="ORF">D3876_20140</name>
</gene>
<evidence type="ECO:0000256" key="1">
    <source>
        <dbReference type="SAM" id="Phobius"/>
    </source>
</evidence>
<feature type="transmembrane region" description="Helical" evidence="1">
    <location>
        <begin position="176"/>
        <end position="193"/>
    </location>
</feature>
<protein>
    <submittedName>
        <fullName evidence="2">Uncharacterized protein</fullName>
    </submittedName>
</protein>
<organism evidence="2 3">
    <name type="scientific">Sphingomonas cavernae</name>
    <dbReference type="NCBI Taxonomy" id="2320861"/>
    <lineage>
        <taxon>Bacteria</taxon>
        <taxon>Pseudomonadati</taxon>
        <taxon>Pseudomonadota</taxon>
        <taxon>Alphaproteobacteria</taxon>
        <taxon>Sphingomonadales</taxon>
        <taxon>Sphingomonadaceae</taxon>
        <taxon>Sphingomonas</taxon>
    </lineage>
</organism>
<dbReference type="AlphaFoldDB" id="A0A418VZI8"/>
<evidence type="ECO:0000313" key="2">
    <source>
        <dbReference type="EMBL" id="RJF83128.1"/>
    </source>
</evidence>
<feature type="transmembrane region" description="Helical" evidence="1">
    <location>
        <begin position="12"/>
        <end position="33"/>
    </location>
</feature>
<reference evidence="2 3" key="1">
    <citation type="submission" date="2018-09" db="EMBL/GenBank/DDBJ databases">
        <authorList>
            <person name="Zhu H."/>
        </authorList>
    </citation>
    <scope>NUCLEOTIDE SEQUENCE [LARGE SCALE GENOMIC DNA]</scope>
    <source>
        <strain evidence="2 3">K2R01-6</strain>
    </source>
</reference>